<dbReference type="EMBL" id="VJMJ01000020">
    <property type="protein sequence ID" value="KAF0743187.1"/>
    <property type="molecule type" value="Genomic_DNA"/>
</dbReference>
<dbReference type="SUPFAM" id="SSF53383">
    <property type="entry name" value="PLP-dependent transferases"/>
    <property type="match status" value="1"/>
</dbReference>
<evidence type="ECO:0000313" key="4">
    <source>
        <dbReference type="Proteomes" id="UP000481153"/>
    </source>
</evidence>
<dbReference type="InterPro" id="IPR015421">
    <property type="entry name" value="PyrdxlP-dep_Trfase_major"/>
</dbReference>
<sequence length="443" mass="49095">MPLPTVRHENPYVAVQRLVELPDEEYKAPPPPPFDDSLETFQRPSVPYGHPLKSMLFTLDPTITMLNHGSFGACPKPVQAVRQAYMDLQEFEPVKFVEDESPRLAHVTRVVANYVNAAPRQIVLVPNASAASTSVLRSFPFTAGDVIVSFNLEYGSVVHQIHHASPNLKYHEIQVTAPFSAASILTAFREALDSLAGEKIGMVVVDHITSESGLIMPIEEIIAICKTQSIPILVDGAHAIGHVPLDLDLLQPDFYLSNFHKWILAPKSVAFLYIREPNKYRIVPPIISHADKLGTNAEFSFIGTLDYSAYLSVPASLAFHTKMGGLELMQRNHDLCVKAAQKLAKAWNTKLLTDEVDTMIGSICVVELPHALFEGVDDVGQALLTLHFVLRKHYQIEAKTAHVGDILGLRISVQMYNEQADYDKLEAAVLDILKKDPKELALE</sequence>
<feature type="domain" description="Aminotransferase class V" evidence="2">
    <location>
        <begin position="108"/>
        <end position="425"/>
    </location>
</feature>
<dbReference type="Gene3D" id="3.40.640.10">
    <property type="entry name" value="Type I PLP-dependent aspartate aminotransferase-like (Major domain)"/>
    <property type="match status" value="1"/>
</dbReference>
<accession>A0A6G0XS34</accession>
<dbReference type="Pfam" id="PF00266">
    <property type="entry name" value="Aminotran_5"/>
    <property type="match status" value="1"/>
</dbReference>
<dbReference type="VEuPathDB" id="FungiDB:AeMF1_011776"/>
<evidence type="ECO:0000313" key="3">
    <source>
        <dbReference type="EMBL" id="KAF0743187.1"/>
    </source>
</evidence>
<dbReference type="Proteomes" id="UP000481153">
    <property type="component" value="Unassembled WGS sequence"/>
</dbReference>
<dbReference type="AlphaFoldDB" id="A0A6G0XS34"/>
<dbReference type="PANTHER" id="PTHR43092">
    <property type="entry name" value="L-CYSTEINE DESULFHYDRASE"/>
    <property type="match status" value="1"/>
</dbReference>
<reference evidence="3 4" key="1">
    <citation type="submission" date="2019-07" db="EMBL/GenBank/DDBJ databases">
        <title>Genomics analysis of Aphanomyces spp. identifies a new class of oomycete effector associated with host adaptation.</title>
        <authorList>
            <person name="Gaulin E."/>
        </authorList>
    </citation>
    <scope>NUCLEOTIDE SEQUENCE [LARGE SCALE GENOMIC DNA]</scope>
    <source>
        <strain evidence="3 4">ATCC 201684</strain>
    </source>
</reference>
<name>A0A6G0XS34_9STRA</name>
<gene>
    <name evidence="3" type="ORF">Ae201684_001981</name>
</gene>
<proteinExistence type="predicted"/>
<comment type="caution">
    <text evidence="3">The sequence shown here is derived from an EMBL/GenBank/DDBJ whole genome shotgun (WGS) entry which is preliminary data.</text>
</comment>
<dbReference type="PANTHER" id="PTHR43092:SF2">
    <property type="entry name" value="HERCYNYLCYSTEINE SULFOXIDE LYASE"/>
    <property type="match status" value="1"/>
</dbReference>
<protein>
    <recommendedName>
        <fullName evidence="2">Aminotransferase class V domain-containing protein</fullName>
    </recommendedName>
</protein>
<evidence type="ECO:0000256" key="1">
    <source>
        <dbReference type="ARBA" id="ARBA00022898"/>
    </source>
</evidence>
<keyword evidence="4" id="KW-1185">Reference proteome</keyword>
<dbReference type="InterPro" id="IPR000192">
    <property type="entry name" value="Aminotrans_V_dom"/>
</dbReference>
<dbReference type="InterPro" id="IPR015422">
    <property type="entry name" value="PyrdxlP-dep_Trfase_small"/>
</dbReference>
<dbReference type="InterPro" id="IPR015424">
    <property type="entry name" value="PyrdxlP-dep_Trfase"/>
</dbReference>
<evidence type="ECO:0000259" key="2">
    <source>
        <dbReference type="Pfam" id="PF00266"/>
    </source>
</evidence>
<dbReference type="Gene3D" id="3.90.1150.10">
    <property type="entry name" value="Aspartate Aminotransferase, domain 1"/>
    <property type="match status" value="1"/>
</dbReference>
<keyword evidence="1" id="KW-0663">Pyridoxal phosphate</keyword>
<organism evidence="3 4">
    <name type="scientific">Aphanomyces euteiches</name>
    <dbReference type="NCBI Taxonomy" id="100861"/>
    <lineage>
        <taxon>Eukaryota</taxon>
        <taxon>Sar</taxon>
        <taxon>Stramenopiles</taxon>
        <taxon>Oomycota</taxon>
        <taxon>Saprolegniomycetes</taxon>
        <taxon>Saprolegniales</taxon>
        <taxon>Verrucalvaceae</taxon>
        <taxon>Aphanomyces</taxon>
    </lineage>
</organism>